<keyword evidence="6 9" id="KW-0812">Transmembrane</keyword>
<dbReference type="PROSITE" id="PS50855">
    <property type="entry name" value="COX1"/>
    <property type="match status" value="1"/>
</dbReference>
<keyword evidence="9" id="KW-0813">Transport</keyword>
<evidence type="ECO:0000313" key="12">
    <source>
        <dbReference type="EMBL" id="AIF54475.1"/>
    </source>
</evidence>
<feature type="domain" description="Cytochrome oxidase subunit I profile" evidence="11">
    <location>
        <begin position="1"/>
        <end position="515"/>
    </location>
</feature>
<sequence>MNYLLSWLFTLDHKRIGIIYSVVGVWAGFVGLGLSILIRIQLSDPYFNIIPFEVYNYVITSHGIIMIFFFLMPVLIGGFGNILLPILLNLNDLNLPRLNALSAWLLMPSMVLVLASIWFGSGTGWTFYPPLSGASFSPSIGTDFLMFSLHLSGISSIFSSLNFICTIVSAWGVSVNVKDTAIVIWAYLFTSILLILSLPVLAAGITMLLFDRNFNSSFFDPVGGGDPVLFQHLFWFFGHPEVYVLILPAFGMISHICITLSNGEQPFGYYGMVFAMFSIVCLGSVVWAHHMFSIGMDVKTSVFFSSVTMIIAVPTGIKIFTWLYMLSSSGNKLDNPVVWWVYGFIILFTIGGVTGIVLSSSVLDVMLHDTWFVVAHFHYVFSLGSYSGVVLSTIWWWPLLTGLSLSNVLLKAHFALSMIGFNLCFFPIHYFGLCGLPRRVCLYDDSFYWINIMSSLGSLISGLTAFMFFYILWESFNSRRIVLGLWNESSSVVNGLNGSLKYHVEFTSIFRSFVL</sequence>
<dbReference type="GO" id="GO:0006123">
    <property type="term" value="P:mitochondrial electron transport, cytochrome c to oxygen"/>
    <property type="evidence" value="ECO:0007669"/>
    <property type="project" value="TreeGrafter"/>
</dbReference>
<evidence type="ECO:0000256" key="5">
    <source>
        <dbReference type="ARBA" id="ARBA00015947"/>
    </source>
</evidence>
<feature type="transmembrane region" description="Helical" evidence="10">
    <location>
        <begin position="62"/>
        <end position="88"/>
    </location>
</feature>
<dbReference type="Pfam" id="PF00115">
    <property type="entry name" value="COX1"/>
    <property type="match status" value="1"/>
</dbReference>
<keyword evidence="9 12" id="KW-0496">Mitochondrion</keyword>
<dbReference type="PRINTS" id="PR01165">
    <property type="entry name" value="CYCOXIDASEI"/>
</dbReference>
<dbReference type="GO" id="GO:0004129">
    <property type="term" value="F:cytochrome-c oxidase activity"/>
    <property type="evidence" value="ECO:0007669"/>
    <property type="project" value="UniProtKB-EC"/>
</dbReference>
<dbReference type="InterPro" id="IPR000883">
    <property type="entry name" value="Cyt_C_Oxase_1"/>
</dbReference>
<dbReference type="AlphaFoldDB" id="A0A075KKE5"/>
<geneLocation type="mitochondrion" evidence="12"/>
<dbReference type="GO" id="GO:0005743">
    <property type="term" value="C:mitochondrial inner membrane"/>
    <property type="evidence" value="ECO:0007669"/>
    <property type="project" value="UniProtKB-SubCell"/>
</dbReference>
<organism evidence="12">
    <name type="scientific">Gyrodactylus teuchis</name>
    <dbReference type="NCBI Taxonomy" id="103805"/>
    <lineage>
        <taxon>Eukaryota</taxon>
        <taxon>Metazoa</taxon>
        <taxon>Spiralia</taxon>
        <taxon>Lophotrochozoa</taxon>
        <taxon>Platyhelminthes</taxon>
        <taxon>Monogenea</taxon>
        <taxon>Monopisthocotylea</taxon>
        <taxon>Gyrodactylidea</taxon>
        <taxon>Gyrodactylidae</taxon>
        <taxon>Gyrodactylus</taxon>
    </lineage>
</organism>
<evidence type="ECO:0000256" key="10">
    <source>
        <dbReference type="SAM" id="Phobius"/>
    </source>
</evidence>
<dbReference type="InterPro" id="IPR036927">
    <property type="entry name" value="Cyt_c_oxase-like_su1_sf"/>
</dbReference>
<feature type="transmembrane region" description="Helical" evidence="10">
    <location>
        <begin position="185"/>
        <end position="210"/>
    </location>
</feature>
<keyword evidence="9" id="KW-0249">Electron transport</keyword>
<evidence type="ECO:0000259" key="11">
    <source>
        <dbReference type="PROSITE" id="PS50855"/>
    </source>
</evidence>
<evidence type="ECO:0000256" key="8">
    <source>
        <dbReference type="ARBA" id="ARBA00023136"/>
    </source>
</evidence>
<dbReference type="UniPathway" id="UPA00705"/>
<evidence type="ECO:0000256" key="2">
    <source>
        <dbReference type="ARBA" id="ARBA00004141"/>
    </source>
</evidence>
<reference evidence="12" key="1">
    <citation type="submission" date="2014-04" db="EMBL/GenBank/DDBJ databases">
        <title>Extension of the distribution of salmonid parasite Gyrodactylus teuchis eastwards.</title>
        <authorList>
            <person name="Ieshko E.P."/>
            <person name="Lebedeva D.I."/>
            <person name="Lumme J.I."/>
        </authorList>
    </citation>
    <scope>NUCLEOTIDE SEQUENCE</scope>
</reference>
<evidence type="ECO:0000256" key="4">
    <source>
        <dbReference type="ARBA" id="ARBA00009578"/>
    </source>
</evidence>
<accession>A0A075KKE5</accession>
<dbReference type="InterPro" id="IPR023616">
    <property type="entry name" value="Cyt_c_oxase-like_su1_dom"/>
</dbReference>
<comment type="cofactor">
    <cofactor evidence="1">
        <name>heme</name>
        <dbReference type="ChEBI" id="CHEBI:30413"/>
    </cofactor>
</comment>
<dbReference type="PROSITE" id="PS00077">
    <property type="entry name" value="COX1_CUB"/>
    <property type="match status" value="1"/>
</dbReference>
<feature type="transmembrane region" description="Helical" evidence="10">
    <location>
        <begin position="448"/>
        <end position="473"/>
    </location>
</feature>
<keyword evidence="9" id="KW-0186">Copper</keyword>
<comment type="pathway">
    <text evidence="3 9">Energy metabolism; oxidative phosphorylation.</text>
</comment>
<comment type="subcellular location">
    <subcellularLocation>
        <location evidence="2">Membrane</location>
        <topology evidence="2">Multi-pass membrane protein</topology>
    </subcellularLocation>
    <subcellularLocation>
        <location evidence="9">Mitochondrion inner membrane</location>
        <topology evidence="9">Multi-pass membrane protein</topology>
    </subcellularLocation>
</comment>
<comment type="similarity">
    <text evidence="4 9">Belongs to the heme-copper respiratory oxidase family.</text>
</comment>
<keyword evidence="9" id="KW-0349">Heme</keyword>
<feature type="transmembrane region" description="Helical" evidence="10">
    <location>
        <begin position="18"/>
        <end position="42"/>
    </location>
</feature>
<evidence type="ECO:0000256" key="6">
    <source>
        <dbReference type="ARBA" id="ARBA00022692"/>
    </source>
</evidence>
<comment type="function">
    <text evidence="9">Component of the cytochrome c oxidase, the last enzyme in the mitochondrial electron transport chain which drives oxidative phosphorylation. The respiratory chain contains 3 multisubunit complexes succinate dehydrogenase (complex II, CII), ubiquinol-cytochrome c oxidoreductase (cytochrome b-c1 complex, complex III, CIII) and cytochrome c oxidase (complex IV, CIV), that cooperate to transfer electrons derived from NADH and succinate to molecular oxygen, creating an electrochemical gradient over the inner membrane that drives transmembrane transport and the ATP synthase. Cytochrome c oxidase is the component of the respiratory chain that catalyzes the reduction of oxygen to water. Electrons originating from reduced cytochrome c in the intermembrane space (IMS) are transferred via the dinuclear copper A center (CU(A)) of subunit 2 and heme A of subunit 1 to the active site in subunit 1, a binuclear center (BNC) formed by heme A3 and copper B (CU(B)). The BNC reduces molecular oxygen to 2 water molecules using 4 electrons from cytochrome c in the IMS and 4 protons from the mitochondrial matrix.</text>
</comment>
<feature type="transmembrane region" description="Helical" evidence="10">
    <location>
        <begin position="267"/>
        <end position="290"/>
    </location>
</feature>
<keyword evidence="9" id="KW-0479">Metal-binding</keyword>
<dbReference type="SUPFAM" id="SSF81442">
    <property type="entry name" value="Cytochrome c oxidase subunit I-like"/>
    <property type="match status" value="1"/>
</dbReference>
<feature type="transmembrane region" description="Helical" evidence="10">
    <location>
        <begin position="377"/>
        <end position="397"/>
    </location>
</feature>
<dbReference type="Gene3D" id="1.20.210.10">
    <property type="entry name" value="Cytochrome c oxidase-like, subunit I domain"/>
    <property type="match status" value="1"/>
</dbReference>
<keyword evidence="9" id="KW-0999">Mitochondrion inner membrane</keyword>
<feature type="transmembrane region" description="Helical" evidence="10">
    <location>
        <begin position="337"/>
        <end position="357"/>
    </location>
</feature>
<evidence type="ECO:0000256" key="9">
    <source>
        <dbReference type="RuleBase" id="RU000369"/>
    </source>
</evidence>
<keyword evidence="8 9" id="KW-0472">Membrane</keyword>
<dbReference type="InterPro" id="IPR023615">
    <property type="entry name" value="Cyt_c_Oxase_su1_BS"/>
</dbReference>
<dbReference type="GO" id="GO:0046872">
    <property type="term" value="F:metal ion binding"/>
    <property type="evidence" value="ECO:0007669"/>
    <property type="project" value="UniProtKB-KW"/>
</dbReference>
<evidence type="ECO:0000256" key="1">
    <source>
        <dbReference type="ARBA" id="ARBA00001971"/>
    </source>
</evidence>
<protein>
    <recommendedName>
        <fullName evidence="5 9">Cytochrome c oxidase subunit 1</fullName>
        <ecNumber evidence="9">7.1.1.9</ecNumber>
    </recommendedName>
</protein>
<dbReference type="EMBL" id="KJ748454">
    <property type="protein sequence ID" value="AIF54475.1"/>
    <property type="molecule type" value="Genomic_DNA"/>
</dbReference>
<proteinExistence type="inferred from homology"/>
<dbReference type="EC" id="7.1.1.9" evidence="9"/>
<feature type="transmembrane region" description="Helical" evidence="10">
    <location>
        <begin position="302"/>
        <end position="325"/>
    </location>
</feature>
<feature type="transmembrane region" description="Helical" evidence="10">
    <location>
        <begin position="409"/>
        <end position="428"/>
    </location>
</feature>
<feature type="transmembrane region" description="Helical" evidence="10">
    <location>
        <begin position="100"/>
        <end position="127"/>
    </location>
</feature>
<comment type="catalytic activity">
    <reaction evidence="9">
        <text>4 Fe(II)-[cytochrome c] + O2 + 8 H(+)(in) = 4 Fe(III)-[cytochrome c] + 2 H2O + 4 H(+)(out)</text>
        <dbReference type="Rhea" id="RHEA:11436"/>
        <dbReference type="Rhea" id="RHEA-COMP:10350"/>
        <dbReference type="Rhea" id="RHEA-COMP:14399"/>
        <dbReference type="ChEBI" id="CHEBI:15377"/>
        <dbReference type="ChEBI" id="CHEBI:15378"/>
        <dbReference type="ChEBI" id="CHEBI:15379"/>
        <dbReference type="ChEBI" id="CHEBI:29033"/>
        <dbReference type="ChEBI" id="CHEBI:29034"/>
        <dbReference type="EC" id="7.1.1.9"/>
    </reaction>
</comment>
<feature type="transmembrane region" description="Helical" evidence="10">
    <location>
        <begin position="147"/>
        <end position="173"/>
    </location>
</feature>
<dbReference type="GO" id="GO:0015990">
    <property type="term" value="P:electron transport coupled proton transport"/>
    <property type="evidence" value="ECO:0007669"/>
    <property type="project" value="TreeGrafter"/>
</dbReference>
<evidence type="ECO:0000256" key="7">
    <source>
        <dbReference type="ARBA" id="ARBA00022989"/>
    </source>
</evidence>
<keyword evidence="7 10" id="KW-1133">Transmembrane helix</keyword>
<keyword evidence="9" id="KW-0408">Iron</keyword>
<name>A0A075KKE5_9PLAT</name>
<dbReference type="PANTHER" id="PTHR10422">
    <property type="entry name" value="CYTOCHROME C OXIDASE SUBUNIT 1"/>
    <property type="match status" value="1"/>
</dbReference>
<keyword evidence="9" id="KW-0679">Respiratory chain</keyword>
<dbReference type="GO" id="GO:0020037">
    <property type="term" value="F:heme binding"/>
    <property type="evidence" value="ECO:0007669"/>
    <property type="project" value="InterPro"/>
</dbReference>
<feature type="transmembrane region" description="Helical" evidence="10">
    <location>
        <begin position="242"/>
        <end position="260"/>
    </location>
</feature>
<evidence type="ECO:0000256" key="3">
    <source>
        <dbReference type="ARBA" id="ARBA00004673"/>
    </source>
</evidence>
<dbReference type="PANTHER" id="PTHR10422:SF18">
    <property type="entry name" value="CYTOCHROME C OXIDASE SUBUNIT 1"/>
    <property type="match status" value="1"/>
</dbReference>